<dbReference type="RefSeq" id="YP_009998175.1">
    <property type="nucleotide sequence ID" value="NC_052984.1"/>
</dbReference>
<dbReference type="GeneID" id="62680757"/>
<protein>
    <submittedName>
        <fullName evidence="1">Uncharacterized protein</fullName>
    </submittedName>
</protein>
<reference evidence="1 2" key="1">
    <citation type="submission" date="2019-08" db="EMBL/GenBank/DDBJ databases">
        <authorList>
            <person name="Zhang R."/>
        </authorList>
    </citation>
    <scope>NUCLEOTIDE SEQUENCE [LARGE SCALE GENOMIC DNA]</scope>
</reference>
<proteinExistence type="predicted"/>
<name>A0A5J6T4M3_9CAUD</name>
<dbReference type="EMBL" id="MN317029">
    <property type="protein sequence ID" value="QFG04410.1"/>
    <property type="molecule type" value="Genomic_DNA"/>
</dbReference>
<evidence type="ECO:0000313" key="1">
    <source>
        <dbReference type="EMBL" id="QFG04410.1"/>
    </source>
</evidence>
<dbReference type="KEGG" id="vg:62680757"/>
<organism evidence="1 2">
    <name type="scientific">Aeromonas phage vB_AhyS-A18P4</name>
    <dbReference type="NCBI Taxonomy" id="2608321"/>
    <lineage>
        <taxon>Viruses</taxon>
        <taxon>Duplodnaviria</taxon>
        <taxon>Heunggongvirae</taxon>
        <taxon>Uroviricota</taxon>
        <taxon>Caudoviricetes</taxon>
        <taxon>Casjensviridae</taxon>
        <taxon>Sharonstreetvirus</taxon>
        <taxon>Sharonstreetvirus A18P4</taxon>
    </lineage>
</organism>
<evidence type="ECO:0000313" key="2">
    <source>
        <dbReference type="Proteomes" id="UP000326305"/>
    </source>
</evidence>
<dbReference type="Proteomes" id="UP000326305">
    <property type="component" value="Segment"/>
</dbReference>
<accession>A0A5J6T4M3</accession>
<keyword evidence="2" id="KW-1185">Reference proteome</keyword>
<sequence>MPSFCPDCLEAAALDPRFTAWAVAHGLAFDLGAAWEKSGAYYWTAEAADVLRVAPPRLMTGARMEPEQAAAHMVIRDGLARNACRYYAAYLDGLPPDHSKAVRACNCEKAD</sequence>